<accession>A0A1M5P1L7</accession>
<name>A0A1M5P1L7_9EURY</name>
<feature type="domain" description="DUF7964" evidence="2">
    <location>
        <begin position="3"/>
        <end position="99"/>
    </location>
</feature>
<gene>
    <name evidence="3" type="ORF">SAMN05443636_1426</name>
</gene>
<dbReference type="InterPro" id="IPR058270">
    <property type="entry name" value="DUF7964"/>
</dbReference>
<dbReference type="Pfam" id="PF25912">
    <property type="entry name" value="DUF7964"/>
    <property type="match status" value="1"/>
</dbReference>
<evidence type="ECO:0000256" key="1">
    <source>
        <dbReference type="SAM" id="MobiDB-lite"/>
    </source>
</evidence>
<keyword evidence="4" id="KW-1185">Reference proteome</keyword>
<organism evidence="3 4">
    <name type="scientific">Halobaculum gomorrense</name>
    <dbReference type="NCBI Taxonomy" id="43928"/>
    <lineage>
        <taxon>Archaea</taxon>
        <taxon>Methanobacteriati</taxon>
        <taxon>Methanobacteriota</taxon>
        <taxon>Stenosarchaea group</taxon>
        <taxon>Halobacteria</taxon>
        <taxon>Halobacteriales</taxon>
        <taxon>Haloferacaceae</taxon>
        <taxon>Halobaculum</taxon>
    </lineage>
</organism>
<proteinExistence type="predicted"/>
<evidence type="ECO:0000259" key="2">
    <source>
        <dbReference type="Pfam" id="PF25912"/>
    </source>
</evidence>
<dbReference type="RefSeq" id="WP_143165388.1">
    <property type="nucleotide sequence ID" value="NZ_FQWV01000003.1"/>
</dbReference>
<evidence type="ECO:0000313" key="4">
    <source>
        <dbReference type="Proteomes" id="UP000184357"/>
    </source>
</evidence>
<evidence type="ECO:0000313" key="3">
    <source>
        <dbReference type="EMBL" id="SHG95682.1"/>
    </source>
</evidence>
<feature type="region of interest" description="Disordered" evidence="1">
    <location>
        <begin position="30"/>
        <end position="51"/>
    </location>
</feature>
<dbReference type="EMBL" id="FQWV01000003">
    <property type="protein sequence ID" value="SHG95682.1"/>
    <property type="molecule type" value="Genomic_DNA"/>
</dbReference>
<dbReference type="AlphaFoldDB" id="A0A1M5P1L7"/>
<reference evidence="3 4" key="1">
    <citation type="submission" date="2016-11" db="EMBL/GenBank/DDBJ databases">
        <authorList>
            <person name="Jaros S."/>
            <person name="Januszkiewicz K."/>
            <person name="Wedrychowicz H."/>
        </authorList>
    </citation>
    <scope>NUCLEOTIDE SEQUENCE [LARGE SCALE GENOMIC DNA]</scope>
    <source>
        <strain evidence="3 4">DSM 9297</strain>
    </source>
</reference>
<sequence length="110" mass="11672">MTLLDSLPARPLRSAELQALRDADSVAEAAPLGVDSAGRSPANSRTESGDDDIRALAVQAGETIHGLGYDPETGWTVVDSREAGDPEDLSAIRDSLKRWEAKRAAVDAEE</sequence>
<dbReference type="OrthoDB" id="250597at2157"/>
<dbReference type="Proteomes" id="UP000184357">
    <property type="component" value="Unassembled WGS sequence"/>
</dbReference>
<protein>
    <recommendedName>
        <fullName evidence="2">DUF7964 domain-containing protein</fullName>
    </recommendedName>
</protein>